<dbReference type="Pfam" id="PF00005">
    <property type="entry name" value="ABC_tran"/>
    <property type="match status" value="1"/>
</dbReference>
<proteinExistence type="inferred from homology"/>
<dbReference type="PANTHER" id="PTHR46743:SF2">
    <property type="entry name" value="TEICHOIC ACIDS EXPORT ATP-BINDING PROTEIN TAGH"/>
    <property type="match status" value="1"/>
</dbReference>
<dbReference type="Gene3D" id="2.70.50.60">
    <property type="entry name" value="abc- transporter (atp binding component) like domain"/>
    <property type="match status" value="1"/>
</dbReference>
<sequence length="418" mass="47472">MENEIVISIKNLTKDYKLYENKMDRLKEAIFINKKKYYKEFSALKNVSLEIKRGETIGLIGKNGSGKSTLLKILTGIITPTSGELEVKGKISALLELGAGFNPEYTGLENIYLNATILGFSKKQIDDKLQEILDFADIGDFIYHPVKLYSSGMFVRLAYAVQACIDPEILIVDEALAVGDAAFSLKCMNHMKKLVAKGVTVILVTHDVQAIRSFCSRVIWLQYGEIIKEGSPSEITSEYVKSLFLEEKAENLANVKKVKLKEKEPKKELIRWGNHKVLIRDFNIFNQLDEDTDILYWGERISIKLIAEVIDTDIDFENLGFAFSFRNKHGLDLIVSTTFDEGVSFANHSNNKFVEVQFELENILTPGDYSLVLSAEDRSNNNPSYYDFIENAVVFKVLGNKRFFSLVQPQIKQHVNFK</sequence>
<dbReference type="GO" id="GO:0016887">
    <property type="term" value="F:ATP hydrolysis activity"/>
    <property type="evidence" value="ECO:0007669"/>
    <property type="project" value="InterPro"/>
</dbReference>
<comment type="caution">
    <text evidence="7">The sequence shown here is derived from an EMBL/GenBank/DDBJ whole genome shotgun (WGS) entry which is preliminary data.</text>
</comment>
<feature type="domain" description="ABC transporter" evidence="6">
    <location>
        <begin position="24"/>
        <end position="248"/>
    </location>
</feature>
<dbReference type="InterPro" id="IPR050683">
    <property type="entry name" value="Bact_Polysacc_Export_ATP-bd"/>
</dbReference>
<dbReference type="InterPro" id="IPR029439">
    <property type="entry name" value="Wzt_C"/>
</dbReference>
<dbReference type="Gene3D" id="3.40.50.300">
    <property type="entry name" value="P-loop containing nucleotide triphosphate hydrolases"/>
    <property type="match status" value="1"/>
</dbReference>
<dbReference type="AlphaFoldDB" id="A0A1E4R2W3"/>
<dbReference type="SUPFAM" id="SSF52540">
    <property type="entry name" value="P-loop containing nucleoside triphosphate hydrolases"/>
    <property type="match status" value="1"/>
</dbReference>
<keyword evidence="5" id="KW-1278">Translocase</keyword>
<dbReference type="CDD" id="cd03220">
    <property type="entry name" value="ABC_KpsT_Wzt"/>
    <property type="match status" value="1"/>
</dbReference>
<dbReference type="EMBL" id="MECQ01000001">
    <property type="protein sequence ID" value="ODV54787.1"/>
    <property type="molecule type" value="Genomic_DNA"/>
</dbReference>
<dbReference type="GO" id="GO:0005524">
    <property type="term" value="F:ATP binding"/>
    <property type="evidence" value="ECO:0007669"/>
    <property type="project" value="UniProtKB-KW"/>
</dbReference>
<comment type="similarity">
    <text evidence="1">Belongs to the ABC transporter superfamily.</text>
</comment>
<dbReference type="OrthoDB" id="9778870at2"/>
<evidence type="ECO:0000256" key="2">
    <source>
        <dbReference type="ARBA" id="ARBA00022448"/>
    </source>
</evidence>
<keyword evidence="2" id="KW-0813">Transport</keyword>
<organism evidence="7 8">
    <name type="scientific">Lysinibacillus fusiformis</name>
    <dbReference type="NCBI Taxonomy" id="28031"/>
    <lineage>
        <taxon>Bacteria</taxon>
        <taxon>Bacillati</taxon>
        <taxon>Bacillota</taxon>
        <taxon>Bacilli</taxon>
        <taxon>Bacillales</taxon>
        <taxon>Bacillaceae</taxon>
        <taxon>Lysinibacillus</taxon>
    </lineage>
</organism>
<dbReference type="PROSITE" id="PS50893">
    <property type="entry name" value="ABC_TRANSPORTER_2"/>
    <property type="match status" value="1"/>
</dbReference>
<keyword evidence="3" id="KW-0547">Nucleotide-binding</keyword>
<dbReference type="CDD" id="cd10147">
    <property type="entry name" value="Wzt_C-like"/>
    <property type="match status" value="1"/>
</dbReference>
<evidence type="ECO:0000256" key="3">
    <source>
        <dbReference type="ARBA" id="ARBA00022741"/>
    </source>
</evidence>
<dbReference type="InterPro" id="IPR027417">
    <property type="entry name" value="P-loop_NTPase"/>
</dbReference>
<evidence type="ECO:0000259" key="6">
    <source>
        <dbReference type="PROSITE" id="PS50893"/>
    </source>
</evidence>
<keyword evidence="4" id="KW-0067">ATP-binding</keyword>
<protein>
    <recommendedName>
        <fullName evidence="6">ABC transporter domain-containing protein</fullName>
    </recommendedName>
</protein>
<dbReference type="GO" id="GO:0016020">
    <property type="term" value="C:membrane"/>
    <property type="evidence" value="ECO:0007669"/>
    <property type="project" value="InterPro"/>
</dbReference>
<name>A0A1E4R2W3_9BACI</name>
<evidence type="ECO:0000313" key="7">
    <source>
        <dbReference type="EMBL" id="ODV54787.1"/>
    </source>
</evidence>
<evidence type="ECO:0000256" key="4">
    <source>
        <dbReference type="ARBA" id="ARBA00022840"/>
    </source>
</evidence>
<accession>A0A1E4R2W3</accession>
<dbReference type="InterPro" id="IPR003593">
    <property type="entry name" value="AAA+_ATPase"/>
</dbReference>
<gene>
    <name evidence="7" type="ORF">BG258_02220</name>
</gene>
<evidence type="ECO:0000256" key="5">
    <source>
        <dbReference type="ARBA" id="ARBA00022967"/>
    </source>
</evidence>
<dbReference type="PANTHER" id="PTHR46743">
    <property type="entry name" value="TEICHOIC ACIDS EXPORT ATP-BINDING PROTEIN TAGH"/>
    <property type="match status" value="1"/>
</dbReference>
<dbReference type="GO" id="GO:0140359">
    <property type="term" value="F:ABC-type transporter activity"/>
    <property type="evidence" value="ECO:0007669"/>
    <property type="project" value="InterPro"/>
</dbReference>
<dbReference type="RefSeq" id="WP_069480023.1">
    <property type="nucleotide sequence ID" value="NZ_JACUVP010000001.1"/>
</dbReference>
<dbReference type="InterPro" id="IPR015860">
    <property type="entry name" value="ABC_transpr_TagH-like"/>
</dbReference>
<dbReference type="InterPro" id="IPR003439">
    <property type="entry name" value="ABC_transporter-like_ATP-bd"/>
</dbReference>
<evidence type="ECO:0000313" key="8">
    <source>
        <dbReference type="Proteomes" id="UP000094784"/>
    </source>
</evidence>
<dbReference type="SMART" id="SM00382">
    <property type="entry name" value="AAA"/>
    <property type="match status" value="1"/>
</dbReference>
<dbReference type="Pfam" id="PF14524">
    <property type="entry name" value="Wzt_C"/>
    <property type="match status" value="1"/>
</dbReference>
<evidence type="ECO:0000256" key="1">
    <source>
        <dbReference type="ARBA" id="ARBA00005417"/>
    </source>
</evidence>
<reference evidence="7 8" key="1">
    <citation type="submission" date="2016-09" db="EMBL/GenBank/DDBJ databases">
        <title>Draft genome sequence of the soil isolate, Lysinibacillus fusiformis M5, a potential hypoxanthine producer.</title>
        <authorList>
            <person name="Gallegos-Monterrosa R."/>
            <person name="Maroti G."/>
            <person name="Balint B."/>
            <person name="Kovacs A.T."/>
        </authorList>
    </citation>
    <scope>NUCLEOTIDE SEQUENCE [LARGE SCALE GENOMIC DNA]</scope>
    <source>
        <strain evidence="7 8">M5</strain>
    </source>
</reference>
<dbReference type="Proteomes" id="UP000094784">
    <property type="component" value="Unassembled WGS sequence"/>
</dbReference>